<dbReference type="Pfam" id="PF02670">
    <property type="entry name" value="DXP_reductoisom"/>
    <property type="match status" value="1"/>
</dbReference>
<dbReference type="EC" id="1.1.1.267" evidence="4 13"/>
<dbReference type="Gene3D" id="1.10.1740.10">
    <property type="match status" value="1"/>
</dbReference>
<accession>A0A451D7N0</accession>
<evidence type="ECO:0000256" key="5">
    <source>
        <dbReference type="ARBA" id="ARBA00022723"/>
    </source>
</evidence>
<comment type="subunit">
    <text evidence="13">Homodimer.</text>
</comment>
<feature type="binding site" evidence="13">
    <location>
        <position position="152"/>
    </location>
    <ligand>
        <name>Mn(2+)</name>
        <dbReference type="ChEBI" id="CHEBI:29035"/>
    </ligand>
</feature>
<dbReference type="HAMAP" id="MF_00183">
    <property type="entry name" value="DXP_reductoisom"/>
    <property type="match status" value="1"/>
</dbReference>
<dbReference type="InterPro" id="IPR036169">
    <property type="entry name" value="DXPR_C_sf"/>
</dbReference>
<dbReference type="RefSeq" id="WP_157992505.1">
    <property type="nucleotide sequence ID" value="NZ_LR217713.1"/>
</dbReference>
<feature type="binding site" evidence="13">
    <location>
        <position position="37"/>
    </location>
    <ligand>
        <name>NADPH</name>
        <dbReference type="ChEBI" id="CHEBI:57783"/>
    </ligand>
</feature>
<feature type="domain" description="1-deoxy-D-xylulose 5-phosphate reductoisomerase C-terminal" evidence="15">
    <location>
        <begin position="146"/>
        <end position="239"/>
    </location>
</feature>
<evidence type="ECO:0000259" key="14">
    <source>
        <dbReference type="Pfam" id="PF02670"/>
    </source>
</evidence>
<feature type="domain" description="DXP reductoisomerase C-terminal" evidence="16">
    <location>
        <begin position="271"/>
        <end position="387"/>
    </location>
</feature>
<evidence type="ECO:0000256" key="3">
    <source>
        <dbReference type="ARBA" id="ARBA00006825"/>
    </source>
</evidence>
<feature type="binding site" evidence="13">
    <location>
        <position position="150"/>
    </location>
    <ligand>
        <name>Mn(2+)</name>
        <dbReference type="ChEBI" id="CHEBI:29035"/>
    </ligand>
</feature>
<feature type="binding site" evidence="13">
    <location>
        <position position="228"/>
    </location>
    <ligand>
        <name>1-deoxy-D-xylulose 5-phosphate</name>
        <dbReference type="ChEBI" id="CHEBI:57792"/>
    </ligand>
</feature>
<evidence type="ECO:0000256" key="13">
    <source>
        <dbReference type="HAMAP-Rule" id="MF_00183"/>
    </source>
</evidence>
<evidence type="ECO:0000256" key="1">
    <source>
        <dbReference type="ARBA" id="ARBA00001941"/>
    </source>
</evidence>
<organism evidence="17 18">
    <name type="scientific">Candidatus Erwinia haradaeae</name>
    <dbReference type="NCBI Taxonomy" id="1922217"/>
    <lineage>
        <taxon>Bacteria</taxon>
        <taxon>Pseudomonadati</taxon>
        <taxon>Pseudomonadota</taxon>
        <taxon>Gammaproteobacteria</taxon>
        <taxon>Enterobacterales</taxon>
        <taxon>Erwiniaceae</taxon>
        <taxon>Erwinia</taxon>
    </lineage>
</organism>
<feature type="domain" description="1-deoxy-D-xylulose 5-phosphate reductoisomerase N-terminal" evidence="14">
    <location>
        <begin position="4"/>
        <end position="132"/>
    </location>
</feature>
<feature type="binding site" evidence="13">
    <location>
        <position position="10"/>
    </location>
    <ligand>
        <name>NADPH</name>
        <dbReference type="ChEBI" id="CHEBI:57783"/>
    </ligand>
</feature>
<dbReference type="InterPro" id="IPR013644">
    <property type="entry name" value="DXP_reductoisomerase_C"/>
</dbReference>
<comment type="cofactor">
    <cofactor evidence="1">
        <name>Co(2+)</name>
        <dbReference type="ChEBI" id="CHEBI:48828"/>
    </cofactor>
</comment>
<feature type="binding site" evidence="13">
    <location>
        <position position="11"/>
    </location>
    <ligand>
        <name>NADPH</name>
        <dbReference type="ChEBI" id="CHEBI:57783"/>
    </ligand>
</feature>
<feature type="binding site" evidence="13">
    <location>
        <position position="222"/>
    </location>
    <ligand>
        <name>1-deoxy-D-xylulose 5-phosphate</name>
        <dbReference type="ChEBI" id="CHEBI:57792"/>
    </ligand>
</feature>
<comment type="caution">
    <text evidence="13">Lacks conserved residue(s) required for the propagation of feature annotation.</text>
</comment>
<dbReference type="Gene3D" id="3.40.50.720">
    <property type="entry name" value="NAD(P)-binding Rossmann-like Domain"/>
    <property type="match status" value="1"/>
</dbReference>
<feature type="binding site" evidence="13">
    <location>
        <position position="126"/>
    </location>
    <ligand>
        <name>NADPH</name>
        <dbReference type="ChEBI" id="CHEBI:57783"/>
    </ligand>
</feature>
<evidence type="ECO:0000313" key="18">
    <source>
        <dbReference type="Proteomes" id="UP000294441"/>
    </source>
</evidence>
<dbReference type="PANTHER" id="PTHR30525:SF0">
    <property type="entry name" value="1-DEOXY-D-XYLULOSE 5-PHOSPHATE REDUCTOISOMERASE, CHLOROPLASTIC"/>
    <property type="match status" value="1"/>
</dbReference>
<evidence type="ECO:0000256" key="8">
    <source>
        <dbReference type="ARBA" id="ARBA00023211"/>
    </source>
</evidence>
<comment type="cofactor">
    <cofactor evidence="13">
        <name>Mg(2+)</name>
        <dbReference type="ChEBI" id="CHEBI:18420"/>
    </cofactor>
    <cofactor evidence="13">
        <name>Mn(2+)</name>
        <dbReference type="ChEBI" id="CHEBI:29035"/>
    </cofactor>
</comment>
<dbReference type="GO" id="GO:0016853">
    <property type="term" value="F:isomerase activity"/>
    <property type="evidence" value="ECO:0007669"/>
    <property type="project" value="UniProtKB-KW"/>
</dbReference>
<name>A0A451D7N0_9GAMM</name>
<feature type="binding site" evidence="13">
    <location>
        <position position="186"/>
    </location>
    <ligand>
        <name>1-deoxy-D-xylulose 5-phosphate</name>
        <dbReference type="ChEBI" id="CHEBI:57792"/>
    </ligand>
</feature>
<dbReference type="EMBL" id="LR217713">
    <property type="protein sequence ID" value="VFP81861.1"/>
    <property type="molecule type" value="Genomic_DNA"/>
</dbReference>
<sequence length="399" mass="43573">MKKLTILGSTGSIGRSTLSVVRKNPHLFIIKALVADKNVKMIAEQCCEFRPDFAVMSDKVAANKLREILMHIKIPTEVLGGEQAISEIASLDDVDQVMIAMVGIAALLPALSAIKSGKQVLLANKESLVSGGRFLVEAVRDSTAQLLPIDSEHNAIFQSLPYYVQKNLGVLSTENNGIKNIILTGSGGPFREISLSKLDQITPDQACLHPNWSMGQKISIDSATMMNKGLEYIAVKWLFNVSFSQIEVILHPQSVIHSMIRYCDGSVIAQMSAPDMRVPISYAMGWPYRIESGSSSLNFKNIAALTFSEPDYSRYPCLKLAIEAGLSGPASTIILNAANEIAVAAFLASEIGFTDIARLNRMVLENLLCREPGSIEEVLAIDYEARSVSRELLKNFPLK</sequence>
<proteinExistence type="inferred from homology"/>
<dbReference type="GeneID" id="66304472"/>
<protein>
    <recommendedName>
        <fullName evidence="12 13">1-deoxy-D-xylulose 5-phosphate reductoisomerase</fullName>
        <shortName evidence="13">DXP reductoisomerase</shortName>
        <ecNumber evidence="4 13">1.1.1.267</ecNumber>
    </recommendedName>
    <alternativeName>
        <fullName evidence="13">1-deoxyxylulose-5-phosphate reductoisomerase</fullName>
    </alternativeName>
    <alternativeName>
        <fullName evidence="13">2-C-methyl-D-erythritol 4-phosphate synthase</fullName>
    </alternativeName>
</protein>
<dbReference type="InterPro" id="IPR013512">
    <property type="entry name" value="DXP_reductoisomerase_N"/>
</dbReference>
<dbReference type="FunFam" id="1.10.1740.10:FF:000004">
    <property type="entry name" value="1-deoxy-D-xylulose 5-phosphate reductoisomerase"/>
    <property type="match status" value="1"/>
</dbReference>
<gene>
    <name evidence="13 17" type="primary">dxr</name>
    <name evidence="17" type="ORF">ERCICURV3402_194</name>
</gene>
<feature type="binding site" evidence="13">
    <location>
        <position position="12"/>
    </location>
    <ligand>
        <name>NADPH</name>
        <dbReference type="ChEBI" id="CHEBI:57783"/>
    </ligand>
</feature>
<dbReference type="GO" id="GO:0070402">
    <property type="term" value="F:NADPH binding"/>
    <property type="evidence" value="ECO:0007669"/>
    <property type="project" value="InterPro"/>
</dbReference>
<evidence type="ECO:0000259" key="16">
    <source>
        <dbReference type="Pfam" id="PF13288"/>
    </source>
</evidence>
<dbReference type="PIRSF" id="PIRSF006205">
    <property type="entry name" value="Dxp_reductismrs"/>
    <property type="match status" value="1"/>
</dbReference>
<comment type="similarity">
    <text evidence="3 13">Belongs to the DXR family.</text>
</comment>
<keyword evidence="5 13" id="KW-0479">Metal-binding</keyword>
<feature type="binding site" evidence="13">
    <location>
        <position position="13"/>
    </location>
    <ligand>
        <name>NADPH</name>
        <dbReference type="ChEBI" id="CHEBI:57783"/>
    </ligand>
</feature>
<dbReference type="AlphaFoldDB" id="A0A451D7N0"/>
<dbReference type="NCBIfam" id="NF003938">
    <property type="entry name" value="PRK05447.1-1"/>
    <property type="match status" value="1"/>
</dbReference>
<dbReference type="Pfam" id="PF08436">
    <property type="entry name" value="DXP_redisom_C"/>
    <property type="match status" value="1"/>
</dbReference>
<feature type="binding site" evidence="13">
    <location>
        <position position="151"/>
    </location>
    <ligand>
        <name>1-deoxy-D-xylulose 5-phosphate</name>
        <dbReference type="ChEBI" id="CHEBI:57792"/>
    </ligand>
</feature>
<keyword evidence="17" id="KW-0413">Isomerase</keyword>
<dbReference type="Proteomes" id="UP000294441">
    <property type="component" value="Chromosome 1"/>
</dbReference>
<keyword evidence="6 13" id="KW-0521">NADP</keyword>
<dbReference type="PANTHER" id="PTHR30525">
    <property type="entry name" value="1-DEOXY-D-XYLULOSE 5-PHOSPHATE REDUCTOISOMERASE"/>
    <property type="match status" value="1"/>
</dbReference>
<dbReference type="NCBIfam" id="NF009114">
    <property type="entry name" value="PRK12464.1"/>
    <property type="match status" value="1"/>
</dbReference>
<dbReference type="UniPathway" id="UPA00056">
    <property type="reaction ID" value="UER00092"/>
</dbReference>
<feature type="binding site" evidence="13">
    <location>
        <position position="227"/>
    </location>
    <ligand>
        <name>1-deoxy-D-xylulose 5-phosphate</name>
        <dbReference type="ChEBI" id="CHEBI:57792"/>
    </ligand>
</feature>
<keyword evidence="9 13" id="KW-0414">Isoprene biosynthesis</keyword>
<evidence type="ECO:0000256" key="2">
    <source>
        <dbReference type="ARBA" id="ARBA00005094"/>
    </source>
</evidence>
<evidence type="ECO:0000256" key="7">
    <source>
        <dbReference type="ARBA" id="ARBA00023002"/>
    </source>
</evidence>
<comment type="pathway">
    <text evidence="2 13">Isoprenoid biosynthesis; isopentenyl diphosphate biosynthesis via DXP pathway; isopentenyl diphosphate from 1-deoxy-D-xylulose 5-phosphate: step 1/6.</text>
</comment>
<dbReference type="InterPro" id="IPR003821">
    <property type="entry name" value="DXP_reductoisomerase"/>
</dbReference>
<evidence type="ECO:0000259" key="15">
    <source>
        <dbReference type="Pfam" id="PF08436"/>
    </source>
</evidence>
<keyword evidence="7 13" id="KW-0560">Oxidoreductase</keyword>
<dbReference type="Pfam" id="PF13288">
    <property type="entry name" value="DXPR_C"/>
    <property type="match status" value="1"/>
</dbReference>
<reference evidence="17 18" key="1">
    <citation type="submission" date="2019-02" db="EMBL/GenBank/DDBJ databases">
        <authorList>
            <person name="Manzano-Marin A."/>
            <person name="Manzano-Marin A."/>
        </authorList>
    </citation>
    <scope>NUCLEOTIDE SEQUENCE [LARGE SCALE GENOMIC DNA]</scope>
    <source>
        <strain evidence="17 18">ErCicurvipes</strain>
    </source>
</reference>
<evidence type="ECO:0000256" key="9">
    <source>
        <dbReference type="ARBA" id="ARBA00023229"/>
    </source>
</evidence>
<comment type="function">
    <text evidence="11 13">Catalyzes the NADPH-dependent rearrangement and reduction of 1-deoxy-D-xylulose-5-phosphate (DXP) to 2-C-methyl-D-erythritol 4-phosphate (MEP).</text>
</comment>
<evidence type="ECO:0000256" key="6">
    <source>
        <dbReference type="ARBA" id="ARBA00022857"/>
    </source>
</evidence>
<feature type="binding site" evidence="13">
    <location>
        <position position="152"/>
    </location>
    <ligand>
        <name>1-deoxy-D-xylulose 5-phosphate</name>
        <dbReference type="ChEBI" id="CHEBI:57792"/>
    </ligand>
</feature>
<feature type="binding site" evidence="13">
    <location>
        <position position="231"/>
    </location>
    <ligand>
        <name>Mn(2+)</name>
        <dbReference type="ChEBI" id="CHEBI:29035"/>
    </ligand>
</feature>
<dbReference type="GO" id="GO:0030604">
    <property type="term" value="F:1-deoxy-D-xylulose-5-phosphate reductoisomerase activity"/>
    <property type="evidence" value="ECO:0007669"/>
    <property type="project" value="UniProtKB-UniRule"/>
</dbReference>
<keyword evidence="13" id="KW-0460">Magnesium</keyword>
<keyword evidence="8 13" id="KW-0464">Manganese</keyword>
<comment type="catalytic activity">
    <reaction evidence="10">
        <text>2-C-methyl-D-erythritol 4-phosphate + NADP(+) = 1-deoxy-D-xylulose 5-phosphate + NADPH + H(+)</text>
        <dbReference type="Rhea" id="RHEA:13717"/>
        <dbReference type="ChEBI" id="CHEBI:15378"/>
        <dbReference type="ChEBI" id="CHEBI:57783"/>
        <dbReference type="ChEBI" id="CHEBI:57792"/>
        <dbReference type="ChEBI" id="CHEBI:58262"/>
        <dbReference type="ChEBI" id="CHEBI:58349"/>
        <dbReference type="EC" id="1.1.1.267"/>
    </reaction>
    <physiologicalReaction direction="right-to-left" evidence="10">
        <dbReference type="Rhea" id="RHEA:13719"/>
    </physiologicalReaction>
</comment>
<feature type="binding site" evidence="13">
    <location>
        <position position="38"/>
    </location>
    <ligand>
        <name>NADPH</name>
        <dbReference type="ChEBI" id="CHEBI:57783"/>
    </ligand>
</feature>
<evidence type="ECO:0000256" key="12">
    <source>
        <dbReference type="ARBA" id="ARBA00071224"/>
    </source>
</evidence>
<evidence type="ECO:0000256" key="10">
    <source>
        <dbReference type="ARBA" id="ARBA00048543"/>
    </source>
</evidence>
<feature type="binding site" evidence="13">
    <location>
        <position position="209"/>
    </location>
    <ligand>
        <name>1-deoxy-D-xylulose 5-phosphate</name>
        <dbReference type="ChEBI" id="CHEBI:57792"/>
    </ligand>
</feature>
<dbReference type="FunFam" id="3.40.50.720:FF:000045">
    <property type="entry name" value="1-deoxy-D-xylulose 5-phosphate reductoisomerase"/>
    <property type="match status" value="1"/>
</dbReference>
<dbReference type="NCBIfam" id="TIGR00243">
    <property type="entry name" value="Dxr"/>
    <property type="match status" value="1"/>
</dbReference>
<evidence type="ECO:0000256" key="4">
    <source>
        <dbReference type="ARBA" id="ARBA00012366"/>
    </source>
</evidence>
<dbReference type="SUPFAM" id="SSF51735">
    <property type="entry name" value="NAD(P)-binding Rossmann-fold domains"/>
    <property type="match status" value="1"/>
</dbReference>
<dbReference type="SUPFAM" id="SSF55347">
    <property type="entry name" value="Glyceraldehyde-3-phosphate dehydrogenase-like, C-terminal domain"/>
    <property type="match status" value="1"/>
</dbReference>
<dbReference type="InterPro" id="IPR036291">
    <property type="entry name" value="NAD(P)-bd_dom_sf"/>
</dbReference>
<feature type="binding site" evidence="13">
    <location>
        <position position="125"/>
    </location>
    <ligand>
        <name>1-deoxy-D-xylulose 5-phosphate</name>
        <dbReference type="ChEBI" id="CHEBI:57792"/>
    </ligand>
</feature>
<evidence type="ECO:0000256" key="11">
    <source>
        <dbReference type="ARBA" id="ARBA00054845"/>
    </source>
</evidence>
<feature type="binding site" evidence="13">
    <location>
        <position position="124"/>
    </location>
    <ligand>
        <name>NADPH</name>
        <dbReference type="ChEBI" id="CHEBI:57783"/>
    </ligand>
</feature>
<dbReference type="OrthoDB" id="9806546at2"/>
<dbReference type="SUPFAM" id="SSF69055">
    <property type="entry name" value="1-deoxy-D-xylulose-5-phosphate reductoisomerase, C-terminal domain"/>
    <property type="match status" value="1"/>
</dbReference>
<feature type="binding site" evidence="13">
    <location>
        <position position="215"/>
    </location>
    <ligand>
        <name>NADPH</name>
        <dbReference type="ChEBI" id="CHEBI:57783"/>
    </ligand>
</feature>
<dbReference type="GO" id="GO:0030145">
    <property type="term" value="F:manganese ion binding"/>
    <property type="evidence" value="ECO:0007669"/>
    <property type="project" value="TreeGrafter"/>
</dbReference>
<evidence type="ECO:0000313" key="17">
    <source>
        <dbReference type="EMBL" id="VFP81861.1"/>
    </source>
</evidence>
<feature type="binding site" evidence="13">
    <location>
        <position position="231"/>
    </location>
    <ligand>
        <name>1-deoxy-D-xylulose 5-phosphate</name>
        <dbReference type="ChEBI" id="CHEBI:57792"/>
    </ligand>
</feature>
<dbReference type="InterPro" id="IPR026877">
    <property type="entry name" value="DXPR_C"/>
</dbReference>
<dbReference type="GO" id="GO:0051484">
    <property type="term" value="P:isopentenyl diphosphate biosynthetic process, methylerythritol 4-phosphate pathway involved in terpenoid biosynthetic process"/>
    <property type="evidence" value="ECO:0007669"/>
    <property type="project" value="TreeGrafter"/>
</dbReference>